<evidence type="ECO:0000313" key="2">
    <source>
        <dbReference type="EMBL" id="EQC31226.1"/>
    </source>
</evidence>
<dbReference type="InterPro" id="IPR011050">
    <property type="entry name" value="Pectin_lyase_fold/virulence"/>
</dbReference>
<proteinExistence type="predicted"/>
<evidence type="ECO:0000256" key="1">
    <source>
        <dbReference type="SAM" id="SignalP"/>
    </source>
</evidence>
<feature type="chain" id="PRO_5004583078" evidence="1">
    <location>
        <begin position="21"/>
        <end position="63"/>
    </location>
</feature>
<dbReference type="Gene3D" id="2.160.20.10">
    <property type="entry name" value="Single-stranded right-handed beta-helix, Pectin lyase-like"/>
    <property type="match status" value="1"/>
</dbReference>
<dbReference type="OrthoDB" id="1637350at2759"/>
<dbReference type="GeneID" id="19951876"/>
<dbReference type="Proteomes" id="UP000030762">
    <property type="component" value="Unassembled WGS sequence"/>
</dbReference>
<reference evidence="2 3" key="1">
    <citation type="submission" date="2012-04" db="EMBL/GenBank/DDBJ databases">
        <title>The Genome Sequence of Saprolegnia declina VS20.</title>
        <authorList>
            <consortium name="The Broad Institute Genome Sequencing Platform"/>
            <person name="Russ C."/>
            <person name="Nusbaum C."/>
            <person name="Tyler B."/>
            <person name="van West P."/>
            <person name="Dieguez-Uribeondo J."/>
            <person name="de Bruijn I."/>
            <person name="Tripathy S."/>
            <person name="Jiang R."/>
            <person name="Young S.K."/>
            <person name="Zeng Q."/>
            <person name="Gargeya S."/>
            <person name="Fitzgerald M."/>
            <person name="Haas B."/>
            <person name="Abouelleil A."/>
            <person name="Alvarado L."/>
            <person name="Arachchi H.M."/>
            <person name="Berlin A."/>
            <person name="Chapman S.B."/>
            <person name="Goldberg J."/>
            <person name="Griggs A."/>
            <person name="Gujja S."/>
            <person name="Hansen M."/>
            <person name="Howarth C."/>
            <person name="Imamovic A."/>
            <person name="Larimer J."/>
            <person name="McCowen C."/>
            <person name="Montmayeur A."/>
            <person name="Murphy C."/>
            <person name="Neiman D."/>
            <person name="Pearson M."/>
            <person name="Priest M."/>
            <person name="Roberts A."/>
            <person name="Saif S."/>
            <person name="Shea T."/>
            <person name="Sisk P."/>
            <person name="Sykes S."/>
            <person name="Wortman J."/>
            <person name="Nusbaum C."/>
            <person name="Birren B."/>
        </authorList>
    </citation>
    <scope>NUCLEOTIDE SEQUENCE [LARGE SCALE GENOMIC DNA]</scope>
    <source>
        <strain evidence="2 3">VS20</strain>
    </source>
</reference>
<sequence length="63" mass="6470">MKLSYLPLALLAFASDLVFGANAPGLAAGVTGGGNAAPVYPKNINELKAYLQDAAPRVIVLNK</sequence>
<feature type="non-terminal residue" evidence="2">
    <location>
        <position position="63"/>
    </location>
</feature>
<keyword evidence="1" id="KW-0732">Signal</keyword>
<accession>T0Q983</accession>
<dbReference type="AlphaFoldDB" id="T0Q983"/>
<feature type="signal peptide" evidence="1">
    <location>
        <begin position="1"/>
        <end position="20"/>
    </location>
</feature>
<dbReference type="SUPFAM" id="SSF51126">
    <property type="entry name" value="Pectin lyase-like"/>
    <property type="match status" value="1"/>
</dbReference>
<dbReference type="InParanoid" id="T0Q983"/>
<dbReference type="InterPro" id="IPR012334">
    <property type="entry name" value="Pectin_lyas_fold"/>
</dbReference>
<evidence type="ECO:0000313" key="3">
    <source>
        <dbReference type="Proteomes" id="UP000030762"/>
    </source>
</evidence>
<name>T0Q983_SAPDV</name>
<gene>
    <name evidence="2" type="ORF">SDRG_11149</name>
</gene>
<dbReference type="EMBL" id="JH767170">
    <property type="protein sequence ID" value="EQC31226.1"/>
    <property type="molecule type" value="Genomic_DNA"/>
</dbReference>
<dbReference type="RefSeq" id="XP_008615399.1">
    <property type="nucleotide sequence ID" value="XM_008617177.1"/>
</dbReference>
<dbReference type="STRING" id="1156394.T0Q983"/>
<protein>
    <submittedName>
        <fullName evidence="2">Uncharacterized protein</fullName>
    </submittedName>
</protein>
<organism evidence="2 3">
    <name type="scientific">Saprolegnia diclina (strain VS20)</name>
    <dbReference type="NCBI Taxonomy" id="1156394"/>
    <lineage>
        <taxon>Eukaryota</taxon>
        <taxon>Sar</taxon>
        <taxon>Stramenopiles</taxon>
        <taxon>Oomycota</taxon>
        <taxon>Saprolegniomycetes</taxon>
        <taxon>Saprolegniales</taxon>
        <taxon>Saprolegniaceae</taxon>
        <taxon>Saprolegnia</taxon>
    </lineage>
</organism>
<keyword evidence="3" id="KW-1185">Reference proteome</keyword>
<dbReference type="VEuPathDB" id="FungiDB:SDRG_11149"/>